<name>A0ABT6V4H1_9GAMM</name>
<keyword evidence="1" id="KW-0732">Signal</keyword>
<dbReference type="Proteomes" id="UP001225957">
    <property type="component" value="Unassembled WGS sequence"/>
</dbReference>
<accession>A0ABT6V4H1</accession>
<evidence type="ECO:0000313" key="2">
    <source>
        <dbReference type="EMBL" id="MDI5891847.1"/>
    </source>
</evidence>
<feature type="signal peptide" evidence="1">
    <location>
        <begin position="1"/>
        <end position="22"/>
    </location>
</feature>
<evidence type="ECO:0000256" key="1">
    <source>
        <dbReference type="SAM" id="SignalP"/>
    </source>
</evidence>
<protein>
    <submittedName>
        <fullName evidence="2">Uncharacterized protein</fullName>
    </submittedName>
</protein>
<gene>
    <name evidence="2" type="ORF">QLQ83_12155</name>
</gene>
<sequence>MKLIGYSLALIIALVTISSVLAADSVYLEERMKGLHDKAGTSIMIPAATPTKAEQIKTSVRGAPATIVTPDPWWH</sequence>
<dbReference type="EMBL" id="JASCQP010000027">
    <property type="protein sequence ID" value="MDI5891847.1"/>
    <property type="molecule type" value="Genomic_DNA"/>
</dbReference>
<comment type="caution">
    <text evidence="2">The sequence shown here is derived from an EMBL/GenBank/DDBJ whole genome shotgun (WGS) entry which is preliminary data.</text>
</comment>
<proteinExistence type="predicted"/>
<dbReference type="RefSeq" id="WP_282735784.1">
    <property type="nucleotide sequence ID" value="NZ_JASCQP010000027.1"/>
</dbReference>
<reference evidence="2 3" key="1">
    <citation type="submission" date="2023-04" db="EMBL/GenBank/DDBJ databases">
        <title>Halomonas strains isolated from rhizosphere soil.</title>
        <authorList>
            <person name="Xu L."/>
            <person name="Sun J.-Q."/>
        </authorList>
    </citation>
    <scope>NUCLEOTIDE SEQUENCE [LARGE SCALE GENOMIC DNA]</scope>
    <source>
        <strain evidence="2 3">LR5S20</strain>
    </source>
</reference>
<keyword evidence="3" id="KW-1185">Reference proteome</keyword>
<organism evidence="2 3">
    <name type="scientific">Halomonas rhizosphaerae</name>
    <dbReference type="NCBI Taxonomy" id="3043296"/>
    <lineage>
        <taxon>Bacteria</taxon>
        <taxon>Pseudomonadati</taxon>
        <taxon>Pseudomonadota</taxon>
        <taxon>Gammaproteobacteria</taxon>
        <taxon>Oceanospirillales</taxon>
        <taxon>Halomonadaceae</taxon>
        <taxon>Halomonas</taxon>
    </lineage>
</organism>
<evidence type="ECO:0000313" key="3">
    <source>
        <dbReference type="Proteomes" id="UP001225957"/>
    </source>
</evidence>
<feature type="chain" id="PRO_5045528037" evidence="1">
    <location>
        <begin position="23"/>
        <end position="75"/>
    </location>
</feature>